<protein>
    <submittedName>
        <fullName evidence="1">Uncharacterized protein</fullName>
    </submittedName>
</protein>
<proteinExistence type="predicted"/>
<dbReference type="Proteomes" id="UP000615455">
    <property type="component" value="Unassembled WGS sequence"/>
</dbReference>
<name>A0ABQ2BUY6_9BACL</name>
<sequence>MLVMAFFFLFKYKSLYVKAELLQLPRGGVRELQSAILAKSVSIGRLRELQSAILLFHGNFNTFYGNKTL</sequence>
<reference evidence="2" key="1">
    <citation type="journal article" date="2019" name="Int. J. Syst. Evol. Microbiol.">
        <title>The Global Catalogue of Microorganisms (GCM) 10K type strain sequencing project: providing services to taxonomists for standard genome sequencing and annotation.</title>
        <authorList>
            <consortium name="The Broad Institute Genomics Platform"/>
            <consortium name="The Broad Institute Genome Sequencing Center for Infectious Disease"/>
            <person name="Wu L."/>
            <person name="Ma J."/>
        </authorList>
    </citation>
    <scope>NUCLEOTIDE SEQUENCE [LARGE SCALE GENOMIC DNA]</scope>
    <source>
        <strain evidence="2">CGMCC 1.15043</strain>
    </source>
</reference>
<evidence type="ECO:0000313" key="1">
    <source>
        <dbReference type="EMBL" id="GGI47016.1"/>
    </source>
</evidence>
<evidence type="ECO:0000313" key="2">
    <source>
        <dbReference type="Proteomes" id="UP000615455"/>
    </source>
</evidence>
<organism evidence="1 2">
    <name type="scientific">Paenibacillus marchantiophytorum</name>
    <dbReference type="NCBI Taxonomy" id="1619310"/>
    <lineage>
        <taxon>Bacteria</taxon>
        <taxon>Bacillati</taxon>
        <taxon>Bacillota</taxon>
        <taxon>Bacilli</taxon>
        <taxon>Bacillales</taxon>
        <taxon>Paenibacillaceae</taxon>
        <taxon>Paenibacillus</taxon>
    </lineage>
</organism>
<dbReference type="EMBL" id="BMHE01000007">
    <property type="protein sequence ID" value="GGI47016.1"/>
    <property type="molecule type" value="Genomic_DNA"/>
</dbReference>
<comment type="caution">
    <text evidence="1">The sequence shown here is derived from an EMBL/GenBank/DDBJ whole genome shotgun (WGS) entry which is preliminary data.</text>
</comment>
<keyword evidence="2" id="KW-1185">Reference proteome</keyword>
<gene>
    <name evidence="1" type="ORF">GCM10008018_20050</name>
</gene>
<accession>A0ABQ2BUY6</accession>